<reference evidence="1 2" key="1">
    <citation type="submission" date="2021-05" db="EMBL/GenBank/DDBJ databases">
        <authorList>
            <person name="Zahm M."/>
            <person name="Klopp C."/>
            <person name="Cabau C."/>
            <person name="Kuhl H."/>
            <person name="Suciu R."/>
            <person name="Ciorpac M."/>
            <person name="Holostenco D."/>
            <person name="Gessner J."/>
            <person name="Wuertz S."/>
            <person name="Hohne C."/>
            <person name="Stock M."/>
            <person name="Gislard M."/>
            <person name="Lluch J."/>
            <person name="Milhes M."/>
            <person name="Lampietro C."/>
            <person name="Lopez Roques C."/>
            <person name="Donnadieu C."/>
            <person name="Du K."/>
            <person name="Schartl M."/>
            <person name="Guiguen Y."/>
        </authorList>
    </citation>
    <scope>NUCLEOTIDE SEQUENCE [LARGE SCALE GENOMIC DNA]</scope>
    <source>
        <strain evidence="1">Hh-F2</strain>
        <tissue evidence="1">Blood</tissue>
    </source>
</reference>
<dbReference type="Proteomes" id="UP001369086">
    <property type="component" value="Unassembled WGS sequence"/>
</dbReference>
<accession>A0ABR0YV67</accession>
<sequence length="89" mass="9699">MSERLQTVSAAHLAELLLLGPHHLPFEVSSPMKAPSLLRPAPQHPIAFHVNARVPESLRLTSSSCPLVTFQMPSHQLADCVSATQALRQ</sequence>
<proteinExistence type="predicted"/>
<protein>
    <submittedName>
        <fullName evidence="1">Uncharacterized protein</fullName>
    </submittedName>
</protein>
<gene>
    <name evidence="1" type="ORF">HHUSO_G22821</name>
</gene>
<evidence type="ECO:0000313" key="1">
    <source>
        <dbReference type="EMBL" id="KAK6476426.1"/>
    </source>
</evidence>
<evidence type="ECO:0000313" key="2">
    <source>
        <dbReference type="Proteomes" id="UP001369086"/>
    </source>
</evidence>
<keyword evidence="2" id="KW-1185">Reference proteome</keyword>
<dbReference type="EMBL" id="JAHFZB010000022">
    <property type="protein sequence ID" value="KAK6476426.1"/>
    <property type="molecule type" value="Genomic_DNA"/>
</dbReference>
<comment type="caution">
    <text evidence="1">The sequence shown here is derived from an EMBL/GenBank/DDBJ whole genome shotgun (WGS) entry which is preliminary data.</text>
</comment>
<organism evidence="1 2">
    <name type="scientific">Huso huso</name>
    <name type="common">Beluga</name>
    <name type="synonym">Acipenser huso</name>
    <dbReference type="NCBI Taxonomy" id="61971"/>
    <lineage>
        <taxon>Eukaryota</taxon>
        <taxon>Metazoa</taxon>
        <taxon>Chordata</taxon>
        <taxon>Craniata</taxon>
        <taxon>Vertebrata</taxon>
        <taxon>Euteleostomi</taxon>
        <taxon>Actinopterygii</taxon>
        <taxon>Chondrostei</taxon>
        <taxon>Acipenseriformes</taxon>
        <taxon>Acipenseridae</taxon>
        <taxon>Huso</taxon>
    </lineage>
</organism>
<name>A0ABR0YV67_HUSHU</name>